<sequence length="553" mass="59054">MTSLLEVAGLKVAFNGTSVVDGVSFTLERGECLALVGESGSGKSVTTRTLVGLPGYGARVHADRLRFDGTDVTGFTDRTWRRVRGARIGFVLQDAMASLDPLRPVGREIADPLALHTTMNRAARAARVRELLDSVGVPEPEVRAAQYPHQLSGGLRQRALIASAIACEPELLLADEPTTALDATVALQVLDLLGSLKGNHSGLLVVSHDLAVVARLADRVAVMKSGRIVETGTTDAVLQDPQHPYTKALLAAVPSAHAKGTRLSAVERPAASASVQDPNPASEPDGKPVLAAVGLRKSFPGPDGVARVAVKDVSLTLRAGETLGIVGESGSGKSTTARLLLGMETPDAGEVLVDGTAWTALTPEQRRAHRRRLQIVYQDPLSSFDPRYTVDRVIGEALGVAGYPRGARRRDRTVELLEMVALDAGYLRRRPLELSGGQRQRVAIARALAAEPEVIVCDEPVSALDVSVQAQILDLLADLQERLRVAYLFISHDLGVVYHASDRVMVMRDGTVLESGDVRNVFTDPQHDYTRELLAAIPRLTTRAAPPPTPLGV</sequence>
<dbReference type="NCBIfam" id="NF007739">
    <property type="entry name" value="PRK10419.1"/>
    <property type="match status" value="2"/>
</dbReference>
<dbReference type="Gene3D" id="3.40.50.300">
    <property type="entry name" value="P-loop containing nucleotide triphosphate hydrolases"/>
    <property type="match status" value="2"/>
</dbReference>
<comment type="similarity">
    <text evidence="1">Belongs to the ABC transporter superfamily.</text>
</comment>
<dbReference type="GO" id="GO:0005524">
    <property type="term" value="F:ATP binding"/>
    <property type="evidence" value="ECO:0007669"/>
    <property type="project" value="UniProtKB-KW"/>
</dbReference>
<dbReference type="PANTHER" id="PTHR43776:SF7">
    <property type="entry name" value="D,D-DIPEPTIDE TRANSPORT ATP-BINDING PROTEIN DDPF-RELATED"/>
    <property type="match status" value="1"/>
</dbReference>
<protein>
    <submittedName>
        <fullName evidence="7">ABC transporter ATP-binding protein</fullName>
    </submittedName>
</protein>
<feature type="domain" description="ABC transporter" evidence="6">
    <location>
        <begin position="290"/>
        <end position="534"/>
    </location>
</feature>
<dbReference type="InterPro" id="IPR017871">
    <property type="entry name" value="ABC_transporter-like_CS"/>
</dbReference>
<name>A0A8J3XXI8_9ACTN</name>
<evidence type="ECO:0000256" key="2">
    <source>
        <dbReference type="ARBA" id="ARBA00022448"/>
    </source>
</evidence>
<feature type="domain" description="ABC transporter" evidence="6">
    <location>
        <begin position="5"/>
        <end position="250"/>
    </location>
</feature>
<dbReference type="NCBIfam" id="NF008453">
    <property type="entry name" value="PRK11308.1"/>
    <property type="match status" value="2"/>
</dbReference>
<evidence type="ECO:0000256" key="5">
    <source>
        <dbReference type="SAM" id="MobiDB-lite"/>
    </source>
</evidence>
<dbReference type="PROSITE" id="PS50893">
    <property type="entry name" value="ABC_TRANSPORTER_2"/>
    <property type="match status" value="2"/>
</dbReference>
<dbReference type="GO" id="GO:0055085">
    <property type="term" value="P:transmembrane transport"/>
    <property type="evidence" value="ECO:0007669"/>
    <property type="project" value="UniProtKB-ARBA"/>
</dbReference>
<dbReference type="SMART" id="SM00382">
    <property type="entry name" value="AAA"/>
    <property type="match status" value="2"/>
</dbReference>
<accession>A0A8J3XXI8</accession>
<dbReference type="EMBL" id="BOOR01000031">
    <property type="protein sequence ID" value="GII55986.1"/>
    <property type="molecule type" value="Genomic_DNA"/>
</dbReference>
<comment type="caution">
    <text evidence="7">The sequence shown here is derived from an EMBL/GenBank/DDBJ whole genome shotgun (WGS) entry which is preliminary data.</text>
</comment>
<proteinExistence type="inferred from homology"/>
<reference evidence="7" key="1">
    <citation type="submission" date="2021-01" db="EMBL/GenBank/DDBJ databases">
        <title>Whole genome shotgun sequence of Planotetraspora thailandica NBRC 104271.</title>
        <authorList>
            <person name="Komaki H."/>
            <person name="Tamura T."/>
        </authorList>
    </citation>
    <scope>NUCLEOTIDE SEQUENCE</scope>
    <source>
        <strain evidence="7">NBRC 104271</strain>
    </source>
</reference>
<organism evidence="7 8">
    <name type="scientific">Planotetraspora thailandica</name>
    <dbReference type="NCBI Taxonomy" id="487172"/>
    <lineage>
        <taxon>Bacteria</taxon>
        <taxon>Bacillati</taxon>
        <taxon>Actinomycetota</taxon>
        <taxon>Actinomycetes</taxon>
        <taxon>Streptosporangiales</taxon>
        <taxon>Streptosporangiaceae</taxon>
        <taxon>Planotetraspora</taxon>
    </lineage>
</organism>
<dbReference type="PANTHER" id="PTHR43776">
    <property type="entry name" value="TRANSPORT ATP-BINDING PROTEIN"/>
    <property type="match status" value="1"/>
</dbReference>
<dbReference type="GO" id="GO:0016887">
    <property type="term" value="F:ATP hydrolysis activity"/>
    <property type="evidence" value="ECO:0007669"/>
    <property type="project" value="InterPro"/>
</dbReference>
<dbReference type="Pfam" id="PF00005">
    <property type="entry name" value="ABC_tran"/>
    <property type="match status" value="2"/>
</dbReference>
<dbReference type="PROSITE" id="PS00211">
    <property type="entry name" value="ABC_TRANSPORTER_1"/>
    <property type="match status" value="1"/>
</dbReference>
<dbReference type="Pfam" id="PF08352">
    <property type="entry name" value="oligo_HPY"/>
    <property type="match status" value="2"/>
</dbReference>
<dbReference type="InterPro" id="IPR003593">
    <property type="entry name" value="AAA+_ATPase"/>
</dbReference>
<evidence type="ECO:0000259" key="6">
    <source>
        <dbReference type="PROSITE" id="PS50893"/>
    </source>
</evidence>
<dbReference type="InterPro" id="IPR003439">
    <property type="entry name" value="ABC_transporter-like_ATP-bd"/>
</dbReference>
<keyword evidence="4 7" id="KW-0067">ATP-binding</keyword>
<evidence type="ECO:0000256" key="4">
    <source>
        <dbReference type="ARBA" id="ARBA00022840"/>
    </source>
</evidence>
<keyword evidence="8" id="KW-1185">Reference proteome</keyword>
<evidence type="ECO:0000256" key="1">
    <source>
        <dbReference type="ARBA" id="ARBA00005417"/>
    </source>
</evidence>
<dbReference type="InterPro" id="IPR050319">
    <property type="entry name" value="ABC_transp_ATP-bind"/>
</dbReference>
<dbReference type="SUPFAM" id="SSF52540">
    <property type="entry name" value="P-loop containing nucleoside triphosphate hydrolases"/>
    <property type="match status" value="2"/>
</dbReference>
<keyword evidence="3" id="KW-0547">Nucleotide-binding</keyword>
<feature type="region of interest" description="Disordered" evidence="5">
    <location>
        <begin position="261"/>
        <end position="287"/>
    </location>
</feature>
<gene>
    <name evidence="7" type="ORF">Pth03_43750</name>
</gene>
<dbReference type="Proteomes" id="UP000605992">
    <property type="component" value="Unassembled WGS sequence"/>
</dbReference>
<dbReference type="AlphaFoldDB" id="A0A8J3XXI8"/>
<evidence type="ECO:0000313" key="8">
    <source>
        <dbReference type="Proteomes" id="UP000605992"/>
    </source>
</evidence>
<dbReference type="RefSeq" id="WP_203946154.1">
    <property type="nucleotide sequence ID" value="NZ_BOOR01000031.1"/>
</dbReference>
<keyword evidence="2" id="KW-0813">Transport</keyword>
<dbReference type="GO" id="GO:0015833">
    <property type="term" value="P:peptide transport"/>
    <property type="evidence" value="ECO:0007669"/>
    <property type="project" value="InterPro"/>
</dbReference>
<dbReference type="InterPro" id="IPR013563">
    <property type="entry name" value="Oligopep_ABC_C"/>
</dbReference>
<evidence type="ECO:0000256" key="3">
    <source>
        <dbReference type="ARBA" id="ARBA00022741"/>
    </source>
</evidence>
<dbReference type="CDD" id="cd03257">
    <property type="entry name" value="ABC_NikE_OppD_transporters"/>
    <property type="match status" value="2"/>
</dbReference>
<evidence type="ECO:0000313" key="7">
    <source>
        <dbReference type="EMBL" id="GII55986.1"/>
    </source>
</evidence>
<dbReference type="InterPro" id="IPR027417">
    <property type="entry name" value="P-loop_NTPase"/>
</dbReference>